<organism evidence="1">
    <name type="scientific">Tanacetum cinerariifolium</name>
    <name type="common">Dalmatian daisy</name>
    <name type="synonym">Chrysanthemum cinerariifolium</name>
    <dbReference type="NCBI Taxonomy" id="118510"/>
    <lineage>
        <taxon>Eukaryota</taxon>
        <taxon>Viridiplantae</taxon>
        <taxon>Streptophyta</taxon>
        <taxon>Embryophyta</taxon>
        <taxon>Tracheophyta</taxon>
        <taxon>Spermatophyta</taxon>
        <taxon>Magnoliopsida</taxon>
        <taxon>eudicotyledons</taxon>
        <taxon>Gunneridae</taxon>
        <taxon>Pentapetalae</taxon>
        <taxon>asterids</taxon>
        <taxon>campanulids</taxon>
        <taxon>Asterales</taxon>
        <taxon>Asteraceae</taxon>
        <taxon>Asteroideae</taxon>
        <taxon>Anthemideae</taxon>
        <taxon>Anthemidinae</taxon>
        <taxon>Tanacetum</taxon>
    </lineage>
</organism>
<protein>
    <submittedName>
        <fullName evidence="1">Uncharacterized protein</fullName>
    </submittedName>
</protein>
<feature type="non-terminal residue" evidence="1">
    <location>
        <position position="1"/>
    </location>
</feature>
<proteinExistence type="predicted"/>
<evidence type="ECO:0000313" key="1">
    <source>
        <dbReference type="EMBL" id="GFD57692.1"/>
    </source>
</evidence>
<dbReference type="EMBL" id="BKCJ011843984">
    <property type="protein sequence ID" value="GFD57692.1"/>
    <property type="molecule type" value="Genomic_DNA"/>
</dbReference>
<dbReference type="AlphaFoldDB" id="A0A699XC78"/>
<comment type="caution">
    <text evidence="1">The sequence shown here is derived from an EMBL/GenBank/DDBJ whole genome shotgun (WGS) entry which is preliminary data.</text>
</comment>
<accession>A0A699XC78</accession>
<gene>
    <name evidence="1" type="ORF">Tci_929661</name>
</gene>
<sequence length="39" mass="4046">VTSSYPDRQVLARHGSAVSPSWSMAASVAGAVSDPSEER</sequence>
<reference evidence="1" key="1">
    <citation type="journal article" date="2019" name="Sci. Rep.">
        <title>Draft genome of Tanacetum cinerariifolium, the natural source of mosquito coil.</title>
        <authorList>
            <person name="Yamashiro T."/>
            <person name="Shiraishi A."/>
            <person name="Satake H."/>
            <person name="Nakayama K."/>
        </authorList>
    </citation>
    <scope>NUCLEOTIDE SEQUENCE</scope>
</reference>
<name>A0A699XC78_TANCI</name>